<protein>
    <submittedName>
        <fullName evidence="1">Uncharacterized protein</fullName>
    </submittedName>
</protein>
<dbReference type="RefSeq" id="WP_377686472.1">
    <property type="nucleotide sequence ID" value="NZ_JBHMDZ010000015.1"/>
</dbReference>
<dbReference type="Proteomes" id="UP001243846">
    <property type="component" value="Unassembled WGS sequence"/>
</dbReference>
<evidence type="ECO:0000313" key="2">
    <source>
        <dbReference type="Proteomes" id="UP001243846"/>
    </source>
</evidence>
<proteinExistence type="predicted"/>
<evidence type="ECO:0000313" key="1">
    <source>
        <dbReference type="EMBL" id="MDN3714359.1"/>
    </source>
</evidence>
<accession>A0ABT8DDB2</accession>
<gene>
    <name evidence="1" type="ORF">QWZ10_25725</name>
</gene>
<reference evidence="2" key="1">
    <citation type="journal article" date="2019" name="Int. J. Syst. Evol. Microbiol.">
        <title>The Global Catalogue of Microorganisms (GCM) 10K type strain sequencing project: providing services to taxonomists for standard genome sequencing and annotation.</title>
        <authorList>
            <consortium name="The Broad Institute Genomics Platform"/>
            <consortium name="The Broad Institute Genome Sequencing Center for Infectious Disease"/>
            <person name="Wu L."/>
            <person name="Ma J."/>
        </authorList>
    </citation>
    <scope>NUCLEOTIDE SEQUENCE [LARGE SCALE GENOMIC DNA]</scope>
    <source>
        <strain evidence="2">CECT 8482</strain>
    </source>
</reference>
<comment type="caution">
    <text evidence="1">The sequence shown here is derived from an EMBL/GenBank/DDBJ whole genome shotgun (WGS) entry which is preliminary data.</text>
</comment>
<sequence length="88" mass="9465">MQISTVTAGQQVQAIAIAERTISRVENSMSGEFAALEPSKFPEWKIAEAENLVRYGSGNLELGKFTTCQSAGFSTLEIHSAGNGEIEE</sequence>
<name>A0ABT8DDB2_9RHOB</name>
<dbReference type="EMBL" id="JAUFRC010000004">
    <property type="protein sequence ID" value="MDN3714359.1"/>
    <property type="molecule type" value="Genomic_DNA"/>
</dbReference>
<organism evidence="1 2">
    <name type="scientific">Paracoccus cavernae</name>
    <dbReference type="NCBI Taxonomy" id="1571207"/>
    <lineage>
        <taxon>Bacteria</taxon>
        <taxon>Pseudomonadati</taxon>
        <taxon>Pseudomonadota</taxon>
        <taxon>Alphaproteobacteria</taxon>
        <taxon>Rhodobacterales</taxon>
        <taxon>Paracoccaceae</taxon>
        <taxon>Paracoccus</taxon>
    </lineage>
</organism>
<keyword evidence="2" id="KW-1185">Reference proteome</keyword>